<name>A0A9Q1G3I4_SYNKA</name>
<feature type="transmembrane region" description="Helical" evidence="3">
    <location>
        <begin position="12"/>
        <end position="32"/>
    </location>
</feature>
<keyword evidence="1" id="KW-0175">Coiled coil</keyword>
<dbReference type="OrthoDB" id="8986535at2759"/>
<evidence type="ECO:0000256" key="1">
    <source>
        <dbReference type="SAM" id="Coils"/>
    </source>
</evidence>
<feature type="transmembrane region" description="Helical" evidence="3">
    <location>
        <begin position="67"/>
        <end position="84"/>
    </location>
</feature>
<keyword evidence="5" id="KW-1185">Reference proteome</keyword>
<gene>
    <name evidence="4" type="ORF">SKAU_G00046700</name>
</gene>
<feature type="region of interest" description="Disordered" evidence="2">
    <location>
        <begin position="384"/>
        <end position="412"/>
    </location>
</feature>
<organism evidence="4 5">
    <name type="scientific">Synaphobranchus kaupii</name>
    <name type="common">Kaup's arrowtooth eel</name>
    <dbReference type="NCBI Taxonomy" id="118154"/>
    <lineage>
        <taxon>Eukaryota</taxon>
        <taxon>Metazoa</taxon>
        <taxon>Chordata</taxon>
        <taxon>Craniata</taxon>
        <taxon>Vertebrata</taxon>
        <taxon>Euteleostomi</taxon>
        <taxon>Actinopterygii</taxon>
        <taxon>Neopterygii</taxon>
        <taxon>Teleostei</taxon>
        <taxon>Anguilliformes</taxon>
        <taxon>Synaphobranchidae</taxon>
        <taxon>Synaphobranchus</taxon>
    </lineage>
</organism>
<feature type="coiled-coil region" evidence="1">
    <location>
        <begin position="215"/>
        <end position="260"/>
    </location>
</feature>
<dbReference type="EMBL" id="JAINUF010000002">
    <property type="protein sequence ID" value="KAJ8374090.1"/>
    <property type="molecule type" value="Genomic_DNA"/>
</dbReference>
<accession>A0A9Q1G3I4</accession>
<keyword evidence="3" id="KW-0812">Transmembrane</keyword>
<keyword evidence="3" id="KW-1133">Transmembrane helix</keyword>
<protein>
    <submittedName>
        <fullName evidence="4">Uncharacterized protein</fullName>
    </submittedName>
</protein>
<keyword evidence="3" id="KW-0472">Membrane</keyword>
<feature type="coiled-coil region" evidence="1">
    <location>
        <begin position="105"/>
        <end position="160"/>
    </location>
</feature>
<proteinExistence type="predicted"/>
<evidence type="ECO:0000256" key="3">
    <source>
        <dbReference type="SAM" id="Phobius"/>
    </source>
</evidence>
<comment type="caution">
    <text evidence="4">The sequence shown here is derived from an EMBL/GenBank/DDBJ whole genome shotgun (WGS) entry which is preliminary data.</text>
</comment>
<evidence type="ECO:0000313" key="4">
    <source>
        <dbReference type="EMBL" id="KAJ8374090.1"/>
    </source>
</evidence>
<sequence length="412" mass="48868">MPPNALSRGWLLMLPLVLFLFLNYATISNFVLNSLRIFSSDFLLLSDTLIDCLPKEWMPGPNIEDRSIFLLNIACLIFIWRTVFSVKHRIYQWTEDQVQALSAEKHAAIGQIRDLNKSAKDLKKQLKRYKRTSASTKLENEELKESLEACRARSLRAEEDDCELKADWELDEQRSEAWRETMEKKLEMATNVRLEKERTLRQKLAQEELLYCKKEKKLQLEIKEFEMSIMDMNTERQQNEESYKTQIKELEERFADMENSICSTKLENEMLKESVKAYTMKSKNSAEELDELQKSLEQEHHMHQEEMKSLKRQLERTANQMQEMERTLKKELAKEEARNVEAKEYFVEYRDGILKVAKESQHFLKAESKLHQKKAHENLVAYRESERALTRERSKTAELRRKLAEQNDKLAE</sequence>
<feature type="coiled-coil region" evidence="1">
    <location>
        <begin position="286"/>
        <end position="338"/>
    </location>
</feature>
<dbReference type="Proteomes" id="UP001152622">
    <property type="component" value="Chromosome 2"/>
</dbReference>
<reference evidence="4" key="1">
    <citation type="journal article" date="2023" name="Science">
        <title>Genome structures resolve the early diversification of teleost fishes.</title>
        <authorList>
            <person name="Parey E."/>
            <person name="Louis A."/>
            <person name="Montfort J."/>
            <person name="Bouchez O."/>
            <person name="Roques C."/>
            <person name="Iampietro C."/>
            <person name="Lluch J."/>
            <person name="Castinel A."/>
            <person name="Donnadieu C."/>
            <person name="Desvignes T."/>
            <person name="Floi Bucao C."/>
            <person name="Jouanno E."/>
            <person name="Wen M."/>
            <person name="Mejri S."/>
            <person name="Dirks R."/>
            <person name="Jansen H."/>
            <person name="Henkel C."/>
            <person name="Chen W.J."/>
            <person name="Zahm M."/>
            <person name="Cabau C."/>
            <person name="Klopp C."/>
            <person name="Thompson A.W."/>
            <person name="Robinson-Rechavi M."/>
            <person name="Braasch I."/>
            <person name="Lecointre G."/>
            <person name="Bobe J."/>
            <person name="Postlethwait J.H."/>
            <person name="Berthelot C."/>
            <person name="Roest Crollius H."/>
            <person name="Guiguen Y."/>
        </authorList>
    </citation>
    <scope>NUCLEOTIDE SEQUENCE</scope>
    <source>
        <strain evidence="4">WJC10195</strain>
    </source>
</reference>
<evidence type="ECO:0000256" key="2">
    <source>
        <dbReference type="SAM" id="MobiDB-lite"/>
    </source>
</evidence>
<dbReference type="AlphaFoldDB" id="A0A9Q1G3I4"/>
<evidence type="ECO:0000313" key="5">
    <source>
        <dbReference type="Proteomes" id="UP001152622"/>
    </source>
</evidence>